<accession>A0A560J4M7</accession>
<evidence type="ECO:0000313" key="9">
    <source>
        <dbReference type="Proteomes" id="UP000320516"/>
    </source>
</evidence>
<dbReference type="Proteomes" id="UP000320516">
    <property type="component" value="Unassembled WGS sequence"/>
</dbReference>
<feature type="DNA-binding region" description="H-T-H motif" evidence="4">
    <location>
        <begin position="32"/>
        <end position="51"/>
    </location>
</feature>
<evidence type="ECO:0000313" key="8">
    <source>
        <dbReference type="Proteomes" id="UP000319859"/>
    </source>
</evidence>
<dbReference type="EMBL" id="VITN01000010">
    <property type="protein sequence ID" value="TWB18408.1"/>
    <property type="molecule type" value="Genomic_DNA"/>
</dbReference>
<protein>
    <submittedName>
        <fullName evidence="7">TetR family transcriptional regulator</fullName>
    </submittedName>
</protein>
<evidence type="ECO:0000259" key="5">
    <source>
        <dbReference type="PROSITE" id="PS50977"/>
    </source>
</evidence>
<dbReference type="SUPFAM" id="SSF46689">
    <property type="entry name" value="Homeodomain-like"/>
    <property type="match status" value="1"/>
</dbReference>
<dbReference type="PRINTS" id="PR00455">
    <property type="entry name" value="HTHTETR"/>
</dbReference>
<reference evidence="8 9" key="1">
    <citation type="submission" date="2019-06" db="EMBL/GenBank/DDBJ databases">
        <title>Genomic Encyclopedia of Type Strains, Phase IV (KMG-V): Genome sequencing to study the core and pangenomes of soil and plant-associated prokaryotes.</title>
        <authorList>
            <person name="Whitman W."/>
        </authorList>
    </citation>
    <scope>NUCLEOTIDE SEQUENCE [LARGE SCALE GENOMIC DNA]</scope>
    <source>
        <strain evidence="6 8">BR 11880</strain>
        <strain evidence="7 9">BR 12005</strain>
    </source>
</reference>
<dbReference type="Gene3D" id="1.10.357.10">
    <property type="entry name" value="Tetracycline Repressor, domain 2"/>
    <property type="match status" value="1"/>
</dbReference>
<evidence type="ECO:0000256" key="2">
    <source>
        <dbReference type="ARBA" id="ARBA00023125"/>
    </source>
</evidence>
<sequence length="229" mass="25046">MVRKRLLSADRRALILEAAIRVFAEHGFDGAKTHRIAAEAQVSEALIFRHFPSKETLYRSVLRKLIRDQNEAFKAVGELSPDATGLVTMMRNYFGNCLRGSLTPNPNAIRILYASLAGDGTYARLTYRRSLRLSLPSLIDALAGARAAGDLVGAPIDPINIVAMLEHLGSNVTVARMREPHLVQYAGTEDQLLEQMILFCGRGIGLREEVIQAHLGADAALSLRAVGTK</sequence>
<dbReference type="PROSITE" id="PS50977">
    <property type="entry name" value="HTH_TETR_2"/>
    <property type="match status" value="1"/>
</dbReference>
<dbReference type="AlphaFoldDB" id="A0A560J4M7"/>
<keyword evidence="3" id="KW-0804">Transcription</keyword>
<dbReference type="EMBL" id="VITV01000016">
    <property type="protein sequence ID" value="TWB66071.1"/>
    <property type="molecule type" value="Genomic_DNA"/>
</dbReference>
<dbReference type="InterPro" id="IPR001647">
    <property type="entry name" value="HTH_TetR"/>
</dbReference>
<dbReference type="OrthoDB" id="9802802at2"/>
<evidence type="ECO:0000256" key="3">
    <source>
        <dbReference type="ARBA" id="ARBA00023163"/>
    </source>
</evidence>
<organism evidence="7 9">
    <name type="scientific">Nitrospirillum amazonense</name>
    <dbReference type="NCBI Taxonomy" id="28077"/>
    <lineage>
        <taxon>Bacteria</taxon>
        <taxon>Pseudomonadati</taxon>
        <taxon>Pseudomonadota</taxon>
        <taxon>Alphaproteobacteria</taxon>
        <taxon>Rhodospirillales</taxon>
        <taxon>Azospirillaceae</taxon>
        <taxon>Nitrospirillum</taxon>
    </lineage>
</organism>
<dbReference type="GO" id="GO:0000976">
    <property type="term" value="F:transcription cis-regulatory region binding"/>
    <property type="evidence" value="ECO:0007669"/>
    <property type="project" value="TreeGrafter"/>
</dbReference>
<name>A0A560J4M7_9PROT</name>
<evidence type="ECO:0000256" key="4">
    <source>
        <dbReference type="PROSITE-ProRule" id="PRU00335"/>
    </source>
</evidence>
<keyword evidence="2 4" id="KW-0238">DNA-binding</keyword>
<dbReference type="PANTHER" id="PTHR30055:SF234">
    <property type="entry name" value="HTH-TYPE TRANSCRIPTIONAL REGULATOR BETI"/>
    <property type="match status" value="1"/>
</dbReference>
<dbReference type="InterPro" id="IPR050109">
    <property type="entry name" value="HTH-type_TetR-like_transc_reg"/>
</dbReference>
<dbReference type="GO" id="GO:0003700">
    <property type="term" value="F:DNA-binding transcription factor activity"/>
    <property type="evidence" value="ECO:0007669"/>
    <property type="project" value="TreeGrafter"/>
</dbReference>
<gene>
    <name evidence="7" type="ORF">FBZ87_11635</name>
    <name evidence="6" type="ORF">FBZ89_11053</name>
</gene>
<dbReference type="Pfam" id="PF00440">
    <property type="entry name" value="TetR_N"/>
    <property type="match status" value="1"/>
</dbReference>
<comment type="caution">
    <text evidence="7">The sequence shown here is derived from an EMBL/GenBank/DDBJ whole genome shotgun (WGS) entry which is preliminary data.</text>
</comment>
<evidence type="ECO:0000256" key="1">
    <source>
        <dbReference type="ARBA" id="ARBA00023015"/>
    </source>
</evidence>
<keyword evidence="1" id="KW-0805">Transcription regulation</keyword>
<dbReference type="PANTHER" id="PTHR30055">
    <property type="entry name" value="HTH-TYPE TRANSCRIPTIONAL REGULATOR RUTR"/>
    <property type="match status" value="1"/>
</dbReference>
<evidence type="ECO:0000313" key="6">
    <source>
        <dbReference type="EMBL" id="TWB18408.1"/>
    </source>
</evidence>
<feature type="domain" description="HTH tetR-type" evidence="5">
    <location>
        <begin position="9"/>
        <end position="69"/>
    </location>
</feature>
<dbReference type="Proteomes" id="UP000319859">
    <property type="component" value="Unassembled WGS sequence"/>
</dbReference>
<dbReference type="InterPro" id="IPR009057">
    <property type="entry name" value="Homeodomain-like_sf"/>
</dbReference>
<evidence type="ECO:0000313" key="7">
    <source>
        <dbReference type="EMBL" id="TWB66071.1"/>
    </source>
</evidence>
<proteinExistence type="predicted"/>